<name>A0A446B7J6_9PEZI</name>
<sequence length="137" mass="15481">MVWAPEYSWSYFKGDFVGSRQESSVVLTSLLSQEWKIYTPVGIAVPSHDVLTGMMEEQMSDYDTAMTDKDKAVELLSCYVDENVSNTTIEKPAQRLISTAAVFIDQLLSIKKHKETLEELGYLEEDGFDQLSAVHSF</sequence>
<gene>
    <name evidence="1" type="ORF">TT172_LOCUS909</name>
</gene>
<proteinExistence type="predicted"/>
<accession>A0A446B7J6</accession>
<dbReference type="EMBL" id="OUUZ01000001">
    <property type="protein sequence ID" value="SPQ18490.1"/>
    <property type="molecule type" value="Genomic_DNA"/>
</dbReference>
<dbReference type="AlphaFoldDB" id="A0A446B7J6"/>
<protein>
    <submittedName>
        <fullName evidence="1">720b2ff0-0a06-4b09-9e1e-e5d252032ce5</fullName>
    </submittedName>
</protein>
<organism evidence="1 2">
    <name type="scientific">Thermothielavioides terrestris</name>
    <dbReference type="NCBI Taxonomy" id="2587410"/>
    <lineage>
        <taxon>Eukaryota</taxon>
        <taxon>Fungi</taxon>
        <taxon>Dikarya</taxon>
        <taxon>Ascomycota</taxon>
        <taxon>Pezizomycotina</taxon>
        <taxon>Sordariomycetes</taxon>
        <taxon>Sordariomycetidae</taxon>
        <taxon>Sordariales</taxon>
        <taxon>Chaetomiaceae</taxon>
        <taxon>Thermothielavioides</taxon>
    </lineage>
</organism>
<evidence type="ECO:0000313" key="2">
    <source>
        <dbReference type="Proteomes" id="UP000289323"/>
    </source>
</evidence>
<evidence type="ECO:0000313" key="1">
    <source>
        <dbReference type="EMBL" id="SPQ18490.1"/>
    </source>
</evidence>
<reference evidence="1 2" key="1">
    <citation type="submission" date="2018-04" db="EMBL/GenBank/DDBJ databases">
        <authorList>
            <person name="Huttner S."/>
            <person name="Dainat J."/>
        </authorList>
    </citation>
    <scope>NUCLEOTIDE SEQUENCE [LARGE SCALE GENOMIC DNA]</scope>
</reference>
<dbReference type="Proteomes" id="UP000289323">
    <property type="component" value="Unassembled WGS sequence"/>
</dbReference>